<dbReference type="GO" id="GO:0004803">
    <property type="term" value="F:transposase activity"/>
    <property type="evidence" value="ECO:0007669"/>
    <property type="project" value="InterPro"/>
</dbReference>
<dbReference type="EMBL" id="CP020662">
    <property type="protein sequence ID" value="ATF10182.1"/>
    <property type="molecule type" value="Genomic_DNA"/>
</dbReference>
<accession>A0A291BB11</accession>
<evidence type="ECO:0000259" key="1">
    <source>
        <dbReference type="Pfam" id="PF01609"/>
    </source>
</evidence>
<sequence>MASKKHGTHEKRRVWRKLHLTVDINTHLIITAELSASNTTDSEVLPNSLKQTR</sequence>
<protein>
    <submittedName>
        <fullName evidence="2">Mobile element protein</fullName>
    </submittedName>
</protein>
<geneLocation type="plasmid" evidence="3">
    <name>pcc2</name>
</geneLocation>
<dbReference type="InterPro" id="IPR002559">
    <property type="entry name" value="Transposase_11"/>
</dbReference>
<dbReference type="Pfam" id="PF01609">
    <property type="entry name" value="DDE_Tnp_1"/>
    <property type="match status" value="1"/>
</dbReference>
<evidence type="ECO:0000313" key="3">
    <source>
        <dbReference type="Proteomes" id="UP000218160"/>
    </source>
</evidence>
<dbReference type="KEGG" id="elux:BTN50_1750"/>
<dbReference type="GO" id="GO:0006313">
    <property type="term" value="P:DNA transposition"/>
    <property type="evidence" value="ECO:0007669"/>
    <property type="project" value="InterPro"/>
</dbReference>
<dbReference type="GO" id="GO:0003677">
    <property type="term" value="F:DNA binding"/>
    <property type="evidence" value="ECO:0007669"/>
    <property type="project" value="InterPro"/>
</dbReference>
<reference evidence="3" key="1">
    <citation type="submission" date="2017-04" db="EMBL/GenBank/DDBJ databases">
        <title>Genome evolution of the luminous symbionts of deep sea anglerfish.</title>
        <authorList>
            <person name="Hendry T.A."/>
        </authorList>
    </citation>
    <scope>NUCLEOTIDE SEQUENCE [LARGE SCALE GENOMIC DNA]</scope>
    <source>
        <plasmid evidence="3">pcc2</plasmid>
    </source>
</reference>
<proteinExistence type="predicted"/>
<name>A0A291BB11_9GAMM</name>
<evidence type="ECO:0000313" key="2">
    <source>
        <dbReference type="EMBL" id="ATF10182.1"/>
    </source>
</evidence>
<dbReference type="AlphaFoldDB" id="A0A291BB11"/>
<gene>
    <name evidence="2" type="ORF">BTN50_1750</name>
</gene>
<feature type="domain" description="Transposase IS4-like" evidence="1">
    <location>
        <begin position="3"/>
        <end position="53"/>
    </location>
</feature>
<dbReference type="Proteomes" id="UP000218160">
    <property type="component" value="Plasmid pCC2"/>
</dbReference>
<dbReference type="OrthoDB" id="6382212at2"/>
<keyword evidence="2" id="KW-0614">Plasmid</keyword>
<organism evidence="2 3">
    <name type="scientific">Candidatus Enterovibrio altilux</name>
    <dbReference type="NCBI Taxonomy" id="1927128"/>
    <lineage>
        <taxon>Bacteria</taxon>
        <taxon>Pseudomonadati</taxon>
        <taxon>Pseudomonadota</taxon>
        <taxon>Gammaproteobacteria</taxon>
        <taxon>Vibrionales</taxon>
        <taxon>Vibrionaceae</taxon>
        <taxon>Enterovibrio</taxon>
    </lineage>
</organism>
<keyword evidence="3" id="KW-1185">Reference proteome</keyword>